<dbReference type="EMBL" id="CAEZYZ010000196">
    <property type="protein sequence ID" value="CAB4757243.1"/>
    <property type="molecule type" value="Genomic_DNA"/>
</dbReference>
<reference evidence="1" key="1">
    <citation type="submission" date="2020-05" db="EMBL/GenBank/DDBJ databases">
        <authorList>
            <person name="Chiriac C."/>
            <person name="Salcher M."/>
            <person name="Ghai R."/>
            <person name="Kavagutti S V."/>
        </authorList>
    </citation>
    <scope>NUCLEOTIDE SEQUENCE</scope>
</reference>
<organism evidence="1">
    <name type="scientific">freshwater metagenome</name>
    <dbReference type="NCBI Taxonomy" id="449393"/>
    <lineage>
        <taxon>unclassified sequences</taxon>
        <taxon>metagenomes</taxon>
        <taxon>ecological metagenomes</taxon>
    </lineage>
</organism>
<dbReference type="InterPro" id="IPR037460">
    <property type="entry name" value="SEST-like"/>
</dbReference>
<name>A0A6J6UEX2_9ZZZZ</name>
<proteinExistence type="predicted"/>
<dbReference type="PANTHER" id="PTHR37981:SF1">
    <property type="entry name" value="SGNH HYDROLASE-TYPE ESTERASE DOMAIN-CONTAINING PROTEIN"/>
    <property type="match status" value="1"/>
</dbReference>
<dbReference type="Gene3D" id="3.40.50.1110">
    <property type="entry name" value="SGNH hydrolase"/>
    <property type="match status" value="1"/>
</dbReference>
<gene>
    <name evidence="1" type="ORF">UFOPK2810_01145</name>
</gene>
<dbReference type="PANTHER" id="PTHR37981">
    <property type="entry name" value="LIPASE 2"/>
    <property type="match status" value="1"/>
</dbReference>
<dbReference type="SUPFAM" id="SSF52266">
    <property type="entry name" value="SGNH hydrolase"/>
    <property type="match status" value="1"/>
</dbReference>
<protein>
    <submittedName>
        <fullName evidence="1">Unannotated protein</fullName>
    </submittedName>
</protein>
<sequence>MRSNAVIIIAAALIGAGLVAGPVAADDMPGGRFAQTITMPHIPDTTVDSAVVVDASASSLLPVEISVSGACAVMNLLGGEQIVATGSGACDVTANEAGDERWLPAPTVTHQFVFIGGEAGVEVRNAGPDTYLAAQGLPLTISVSVTADVMNGRAPTGTVVGRLRSIAGGPACTGCEPISVALGADGRATLAVPGWLTSTMTAGGYSMVVDFSGDAFFADGRLVLPDIRIVPPGDTYGGTEPMVVSIGDSYISGEGGRWAGNAFALDEAWRTDTNANTYNDRGGYEESIAGCHRSSSAEIHIEQAGADVLSVNLACSGAQTATLDSGTAFKPGIDFYQDESSGHRGQALELYRLASANPGRIKMIVLSIGGNDFHFGGIVQTCVQNFILWKTKCSQLPEVRRLFDTPNVTLQLAKIVEALDNINEAMTEAGYSPDQWTLVQQDYPSPVPGTASRIRYPETLSRVTAGGCGMYNADLAYANNTMLATINDTIERAGVASGMPNVRFLDLTNAYAGNRLCEKGVDLVSALNDVERWTDDNAVLGSEWVAAIRVLSLAHDGHPYWTQESLHPNYWGQLANQVCVKLAWNDGDVRGGTCVRGDGAYVPASGTNRTYPVMSLLPN</sequence>
<accession>A0A6J6UEX2</accession>
<dbReference type="InterPro" id="IPR036514">
    <property type="entry name" value="SGNH_hydro_sf"/>
</dbReference>
<dbReference type="AlphaFoldDB" id="A0A6J6UEX2"/>
<dbReference type="GO" id="GO:0006629">
    <property type="term" value="P:lipid metabolic process"/>
    <property type="evidence" value="ECO:0007669"/>
    <property type="project" value="TreeGrafter"/>
</dbReference>
<dbReference type="GO" id="GO:0016788">
    <property type="term" value="F:hydrolase activity, acting on ester bonds"/>
    <property type="evidence" value="ECO:0007669"/>
    <property type="project" value="InterPro"/>
</dbReference>
<evidence type="ECO:0000313" key="1">
    <source>
        <dbReference type="EMBL" id="CAB4757243.1"/>
    </source>
</evidence>